<evidence type="ECO:0000256" key="6">
    <source>
        <dbReference type="ARBA" id="ARBA00023034"/>
    </source>
</evidence>
<evidence type="ECO:0000313" key="9">
    <source>
        <dbReference type="EMBL" id="MPA69302.1"/>
    </source>
</evidence>
<dbReference type="GO" id="GO:0006890">
    <property type="term" value="P:retrograde vesicle-mediated transport, Golgi to endoplasmic reticulum"/>
    <property type="evidence" value="ECO:0007669"/>
    <property type="project" value="TreeGrafter"/>
</dbReference>
<evidence type="ECO:0000256" key="2">
    <source>
        <dbReference type="ARBA" id="ARBA00005831"/>
    </source>
</evidence>
<evidence type="ECO:0000256" key="4">
    <source>
        <dbReference type="ARBA" id="ARBA00022448"/>
    </source>
</evidence>
<organism evidence="9">
    <name type="scientific">Davidia involucrata</name>
    <name type="common">Dove tree</name>
    <dbReference type="NCBI Taxonomy" id="16924"/>
    <lineage>
        <taxon>Eukaryota</taxon>
        <taxon>Viridiplantae</taxon>
        <taxon>Streptophyta</taxon>
        <taxon>Embryophyta</taxon>
        <taxon>Tracheophyta</taxon>
        <taxon>Spermatophyta</taxon>
        <taxon>Magnoliopsida</taxon>
        <taxon>eudicotyledons</taxon>
        <taxon>Gunneridae</taxon>
        <taxon>Pentapetalae</taxon>
        <taxon>asterids</taxon>
        <taxon>Cornales</taxon>
        <taxon>Nyssaceae</taxon>
        <taxon>Davidia</taxon>
    </lineage>
</organism>
<dbReference type="GO" id="GO:0017119">
    <property type="term" value="C:Golgi transport complex"/>
    <property type="evidence" value="ECO:0007669"/>
    <property type="project" value="InterPro"/>
</dbReference>
<sequence length="840" mass="93161">MMVDLGSFSEEKFDAKKWINAACQGRHPQDPLEKHLVDLEMKLQMMSEEIATSLEEQSAAALLRVPRATRDVVRLRDDALSLRNSVAGILLKLKKAEGSSAESIATLAKVDTVKRRMEAAYETLQDAAGLTQLSSTVEGVFASGDLPRAAETLANMRHCLSAVGEVAEFANVRKQLEVLEDRLDAMVQPRLTDALSNRKVDVAQDLRGILIRIGRFKSLEQHYTKVHLKPIKQLWEDFDSRQRSNKLANEKNELERISSSHDFQSSLPTISFFSWLPSFYDELLLYLEQEWKWCMIAFPNDYKTLVPKLLIETMAAVGASFVSRINLATGDVVPETRALAKGILDILSGDMPKGIKIQTKHLEALIELHNMTGTFARNIQHLFSESDLQVLLDTLKAVYFPYESFKQRYGQMERVILSAEIAGVDLRGAVTRGIGAQGIELSETVRRMEESIPQVIVLLEAAVERCISFTGGSEADELIISLDDIMLQYISTLQETLKSLRTVCGVDATGDGIGSKKEMGLDKKEGAHNARKVDLTSNEEEWSIVQGALQILTVADCLTSRSSVFEASLRATLARLSTSLSLSVFGSRLDQNLSHVASDDGSGELSFVGRAALDVAAVRLLDVPEKARKLFNLLEQSKDPRFHALPLASQRVAAFADTVNELVYDVLISKVRQRLSDVSRLPSWSLVEEPSAFPLPSFSAYPQSYVTSIGEYLLTLPQQLEPLAEGISNSDANTDEAQFFATEWMFKVAEGATALYMEQLRGIQFITDRGAQQLSVDIEYLSNVLSALSMPIPSVLATFHTCLSTPREQLKDLVKTDSGNQFDLPTASLVCKMRRVNLEQ</sequence>
<keyword evidence="5" id="KW-0653">Protein transport</keyword>
<accession>A0A5B7BK43</accession>
<evidence type="ECO:0000256" key="1">
    <source>
        <dbReference type="ARBA" id="ARBA00004395"/>
    </source>
</evidence>
<protein>
    <recommendedName>
        <fullName evidence="3">Conserved oligomeric Golgi complex subunit 7</fullName>
    </recommendedName>
    <alternativeName>
        <fullName evidence="8">Component of oligomeric Golgi complex 7</fullName>
    </alternativeName>
</protein>
<keyword evidence="4" id="KW-0813">Transport</keyword>
<name>A0A5B7BK43_DAVIN</name>
<comment type="similarity">
    <text evidence="2">Belongs to the COG7 family.</text>
</comment>
<gene>
    <name evidence="9" type="ORF">Din_038743</name>
</gene>
<evidence type="ECO:0000256" key="3">
    <source>
        <dbReference type="ARBA" id="ARBA00020984"/>
    </source>
</evidence>
<dbReference type="GO" id="GO:0006886">
    <property type="term" value="P:intracellular protein transport"/>
    <property type="evidence" value="ECO:0007669"/>
    <property type="project" value="InterPro"/>
</dbReference>
<comment type="subcellular location">
    <subcellularLocation>
        <location evidence="1">Golgi apparatus membrane</location>
        <topology evidence="1">Peripheral membrane protein</topology>
    </subcellularLocation>
</comment>
<dbReference type="InterPro" id="IPR019335">
    <property type="entry name" value="COG7"/>
</dbReference>
<evidence type="ECO:0000256" key="5">
    <source>
        <dbReference type="ARBA" id="ARBA00022927"/>
    </source>
</evidence>
<keyword evidence="6" id="KW-0333">Golgi apparatus</keyword>
<dbReference type="GO" id="GO:0000139">
    <property type="term" value="C:Golgi membrane"/>
    <property type="evidence" value="ECO:0007669"/>
    <property type="project" value="UniProtKB-SubCell"/>
</dbReference>
<keyword evidence="7" id="KW-0472">Membrane</keyword>
<dbReference type="PANTHER" id="PTHR21443">
    <property type="entry name" value="CONSERVED OLIGOMERIC GOLGI COMPLEX COMPONENT 7"/>
    <property type="match status" value="1"/>
</dbReference>
<dbReference type="PANTHER" id="PTHR21443:SF0">
    <property type="entry name" value="CONSERVED OLIGOMERIC GOLGI COMPLEX SUBUNIT 7"/>
    <property type="match status" value="1"/>
</dbReference>
<evidence type="ECO:0000256" key="7">
    <source>
        <dbReference type="ARBA" id="ARBA00023136"/>
    </source>
</evidence>
<reference evidence="9" key="1">
    <citation type="submission" date="2019-08" db="EMBL/GenBank/DDBJ databases">
        <title>Reference gene set and small RNA set construction with multiple tissues from Davidia involucrata Baill.</title>
        <authorList>
            <person name="Yang H."/>
            <person name="Zhou C."/>
            <person name="Li G."/>
            <person name="Wang J."/>
            <person name="Gao P."/>
            <person name="Wang M."/>
            <person name="Wang R."/>
            <person name="Zhao Y."/>
        </authorList>
    </citation>
    <scope>NUCLEOTIDE SEQUENCE</scope>
    <source>
        <tissue evidence="9">Mixed with DoveR01_LX</tissue>
    </source>
</reference>
<proteinExistence type="inferred from homology"/>
<dbReference type="Pfam" id="PF10191">
    <property type="entry name" value="COG7"/>
    <property type="match status" value="1"/>
</dbReference>
<evidence type="ECO:0000256" key="8">
    <source>
        <dbReference type="ARBA" id="ARBA00031345"/>
    </source>
</evidence>
<dbReference type="AlphaFoldDB" id="A0A5B7BK43"/>
<dbReference type="EMBL" id="GHES01038743">
    <property type="protein sequence ID" value="MPA69302.1"/>
    <property type="molecule type" value="Transcribed_RNA"/>
</dbReference>
<dbReference type="GO" id="GO:0007030">
    <property type="term" value="P:Golgi organization"/>
    <property type="evidence" value="ECO:0007669"/>
    <property type="project" value="TreeGrafter"/>
</dbReference>